<gene>
    <name evidence="3" type="ORF">WL73_12200</name>
</gene>
<dbReference type="InterPro" id="IPR002048">
    <property type="entry name" value="EF_hand_dom"/>
</dbReference>
<feature type="domain" description="EF-hand" evidence="2">
    <location>
        <begin position="661"/>
        <end position="696"/>
    </location>
</feature>
<protein>
    <submittedName>
        <fullName evidence="3">Calcium-binding protein</fullName>
    </submittedName>
</protein>
<feature type="region of interest" description="Disordered" evidence="1">
    <location>
        <begin position="1"/>
        <end position="31"/>
    </location>
</feature>
<evidence type="ECO:0000256" key="1">
    <source>
        <dbReference type="SAM" id="MobiDB-lite"/>
    </source>
</evidence>
<dbReference type="OrthoDB" id="1242806at2"/>
<reference evidence="3 4" key="1">
    <citation type="submission" date="2015-11" db="EMBL/GenBank/DDBJ databases">
        <title>Expanding the genomic diversity of Burkholderia species for the development of highly accurate diagnostics.</title>
        <authorList>
            <person name="Sahl J."/>
            <person name="Keim P."/>
            <person name="Wagner D."/>
        </authorList>
    </citation>
    <scope>NUCLEOTIDE SEQUENCE [LARGE SCALE GENOMIC DNA]</scope>
    <source>
        <strain evidence="3 4">MSMB2167WGS</strain>
    </source>
</reference>
<feature type="region of interest" description="Disordered" evidence="1">
    <location>
        <begin position="139"/>
        <end position="183"/>
    </location>
</feature>
<proteinExistence type="predicted"/>
<feature type="compositionally biased region" description="Low complexity" evidence="1">
    <location>
        <begin position="15"/>
        <end position="26"/>
    </location>
</feature>
<comment type="caution">
    <text evidence="3">The sequence shown here is derived from an EMBL/GenBank/DDBJ whole genome shotgun (WGS) entry which is preliminary data.</text>
</comment>
<evidence type="ECO:0000313" key="4">
    <source>
        <dbReference type="Proteomes" id="UP000062998"/>
    </source>
</evidence>
<feature type="compositionally biased region" description="Low complexity" evidence="1">
    <location>
        <begin position="159"/>
        <end position="180"/>
    </location>
</feature>
<accession>A0A125G9B2</accession>
<dbReference type="InterPro" id="IPR018247">
    <property type="entry name" value="EF_Hand_1_Ca_BS"/>
</dbReference>
<feature type="region of interest" description="Disordered" evidence="1">
    <location>
        <begin position="484"/>
        <end position="515"/>
    </location>
</feature>
<evidence type="ECO:0000313" key="3">
    <source>
        <dbReference type="EMBL" id="KWE04935.1"/>
    </source>
</evidence>
<dbReference type="EMBL" id="LPIX01000046">
    <property type="protein sequence ID" value="KWE04935.1"/>
    <property type="molecule type" value="Genomic_DNA"/>
</dbReference>
<dbReference type="GO" id="GO:0005509">
    <property type="term" value="F:calcium ion binding"/>
    <property type="evidence" value="ECO:0007669"/>
    <property type="project" value="InterPro"/>
</dbReference>
<name>A0A125G9B2_9BURK</name>
<dbReference type="Proteomes" id="UP000062998">
    <property type="component" value="Unassembled WGS sequence"/>
</dbReference>
<dbReference type="AlphaFoldDB" id="A0A125G9B2"/>
<dbReference type="PROSITE" id="PS50222">
    <property type="entry name" value="EF_HAND_2"/>
    <property type="match status" value="1"/>
</dbReference>
<organism evidence="3 4">
    <name type="scientific">Burkholderia ubonensis</name>
    <dbReference type="NCBI Taxonomy" id="101571"/>
    <lineage>
        <taxon>Bacteria</taxon>
        <taxon>Pseudomonadati</taxon>
        <taxon>Pseudomonadota</taxon>
        <taxon>Betaproteobacteria</taxon>
        <taxon>Burkholderiales</taxon>
        <taxon>Burkholderiaceae</taxon>
        <taxon>Burkholderia</taxon>
        <taxon>Burkholderia cepacia complex</taxon>
    </lineage>
</organism>
<dbReference type="PROSITE" id="PS00018">
    <property type="entry name" value="EF_HAND_1"/>
    <property type="match status" value="1"/>
</dbReference>
<dbReference type="Gene3D" id="1.10.530.10">
    <property type="match status" value="1"/>
</dbReference>
<evidence type="ECO:0000259" key="2">
    <source>
        <dbReference type="PROSITE" id="PS50222"/>
    </source>
</evidence>
<sequence length="981" mass="107454">MTKKHPPQQPPKQPAPGSKPAGPAPARDQPAYKPLAWSFPFSPAGKEDAADPMTYMKALASAEDGFYPLGASGIWHGGIHFDQKTGKVLKQEEGVRAIANGEVVAYRLDSKYPELAYQDKRFALYSTGFVLVRHTLQLPPMPKKPDPTPSKEAPVSQKPAAPNGASAPSGASGAGATPAVPASPPPDETLTFFSLYMHTLDWASYKAAFDQAKTAKPDPKAPQLKPMRYWEADRYYRVGDKDKQEAPKPKPIDHDVLGDLINADFDMSKLSPEQREADEAPPEPIPGIRVRVTPNGKILGLLPKGSELTVDESDNGGAPGWAKIGKIKSGQPVGAIAGQPPSEHLPWGYVYVKELEPVSQSGPVDTVVVLKKPYPVEAGEVIAHIGQYQRYREAKLTPPQPNRPMLHLEVFAGPDLPKFIKKSQARAKDLPEKEKAFMEILAGAKLVTEIPRPDYTLEKAGLKLAPISDPKSHWVKVQPKIVTMPAAQPAPPDATGKGKSKPKPTKKPTPIETSTGDAFWVDSSLINQMTTGPVQGWKEFPLKVSRANGPGTDFRVVFRLTDLDKFGVQNFAREEKDASGKTKRWWNVTVGTKEGGTRQGWVREEDHPKANLCGPWDWPGFDLADNSSIKPVDMFKRYLFVAGMAMGDDQQAFKPSADQLATSEFVQKLEKAIDRNHDGNVTAEELAAAQQTEWLAEAISHLIVKSESEWGGNMGKWEEILPHMKLVPWKWRNEMERIKKLQWWEQVQGVKGFPQDPVPWHFHPIGIVGNFKVSARTALDELIRKIGDIIASGEGGYDAYNTGTKDVPGGHVGHSYIHGGPAGPVTGKTINQILATEPLSGTNVNRMFATGKYQTTFDTLSAAKARLSLSGNEIYDADMQERVFRDFLFDKAGGGRLSAFVKKGKGAIDDAVFAASQEWASIAVPNGYPTNKVKKHPDGTKEKVLSDGTLTYFQNEGAANKANMTSTRKLREILEEIQSSR</sequence>